<name>A0A2G3PJU7_WILMA</name>
<evidence type="ECO:0008006" key="4">
    <source>
        <dbReference type="Google" id="ProtNLM"/>
    </source>
</evidence>
<evidence type="ECO:0000256" key="1">
    <source>
        <dbReference type="SAM" id="Phobius"/>
    </source>
</evidence>
<gene>
    <name evidence="2" type="ORF">CSW57_20955</name>
</gene>
<protein>
    <recommendedName>
        <fullName evidence="4">DUF2567 domain-containing protein</fullName>
    </recommendedName>
</protein>
<keyword evidence="1" id="KW-0472">Membrane</keyword>
<feature type="transmembrane region" description="Helical" evidence="1">
    <location>
        <begin position="171"/>
        <end position="193"/>
    </location>
</feature>
<dbReference type="AlphaFoldDB" id="A0A2G3PJU7"/>
<dbReference type="Proteomes" id="UP000225108">
    <property type="component" value="Unassembled WGS sequence"/>
</dbReference>
<dbReference type="EMBL" id="PEBD01000010">
    <property type="protein sequence ID" value="PHV66099.1"/>
    <property type="molecule type" value="Genomic_DNA"/>
</dbReference>
<keyword evidence="1" id="KW-1133">Transmembrane helix</keyword>
<evidence type="ECO:0000313" key="2">
    <source>
        <dbReference type="EMBL" id="PHV66099.1"/>
    </source>
</evidence>
<reference evidence="2 3" key="1">
    <citation type="submission" date="2017-10" db="EMBL/GenBank/DDBJ databases">
        <title>The draft genome sequence of Williamsia sp. BULT 1.1 isolated from the semi-arid grassland soils from South Africa.</title>
        <authorList>
            <person name="Kabwe M.H."/>
            <person name="Govender N."/>
            <person name="Mutseka Lunga P."/>
            <person name="Vikram S."/>
            <person name="Makhalanyane T.P."/>
        </authorList>
    </citation>
    <scope>NUCLEOTIDE SEQUENCE [LARGE SCALE GENOMIC DNA]</scope>
    <source>
        <strain evidence="2 3">BULT 1.1</strain>
    </source>
</reference>
<organism evidence="2 3">
    <name type="scientific">Williamsia marianensis</name>
    <dbReference type="NCBI Taxonomy" id="85044"/>
    <lineage>
        <taxon>Bacteria</taxon>
        <taxon>Bacillati</taxon>
        <taxon>Actinomycetota</taxon>
        <taxon>Actinomycetes</taxon>
        <taxon>Mycobacteriales</taxon>
        <taxon>Nocardiaceae</taxon>
        <taxon>Williamsia</taxon>
    </lineage>
</organism>
<feature type="transmembrane region" description="Helical" evidence="1">
    <location>
        <begin position="79"/>
        <end position="102"/>
    </location>
</feature>
<dbReference type="InterPro" id="IPR021213">
    <property type="entry name" value="DUF2567"/>
</dbReference>
<feature type="transmembrane region" description="Helical" evidence="1">
    <location>
        <begin position="109"/>
        <end position="129"/>
    </location>
</feature>
<accession>A0A2G3PJU7</accession>
<proteinExistence type="predicted"/>
<dbReference type="Pfam" id="PF10821">
    <property type="entry name" value="DUF2567"/>
    <property type="match status" value="1"/>
</dbReference>
<sequence>MVRALFTTRHGRLGGAGTALTGSRRALSPSASASALVVAGIVLVASAWGVIWGLLTPGIDGRVIESDRAVAIGDAGTEFSALAIFFCVALAAGVVLAVVLWASPSLRGPLGVVVLTLSTITAGVGAVWVGDAIARLRFSGRDGAAVGQEFTQPPSLRIVGAQLDISGGVGFSWALLVIAPLTALVTTILLVALERGEPRESATGDDAPVEASVSHRE</sequence>
<keyword evidence="1" id="KW-0812">Transmembrane</keyword>
<comment type="caution">
    <text evidence="2">The sequence shown here is derived from an EMBL/GenBank/DDBJ whole genome shotgun (WGS) entry which is preliminary data.</text>
</comment>
<evidence type="ECO:0000313" key="3">
    <source>
        <dbReference type="Proteomes" id="UP000225108"/>
    </source>
</evidence>
<feature type="transmembrane region" description="Helical" evidence="1">
    <location>
        <begin position="33"/>
        <end position="59"/>
    </location>
</feature>